<dbReference type="Pfam" id="PF24764">
    <property type="entry name" value="rva_4"/>
    <property type="match status" value="1"/>
</dbReference>
<dbReference type="AlphaFoldDB" id="A0AAD7HWT1"/>
<gene>
    <name evidence="2" type="ORF">B0H16DRAFT_1677070</name>
</gene>
<dbReference type="Proteomes" id="UP001215598">
    <property type="component" value="Unassembled WGS sequence"/>
</dbReference>
<name>A0AAD7HWT1_9AGAR</name>
<dbReference type="PANTHER" id="PTHR46177:SF1">
    <property type="entry name" value="INTEGRASE CATALYTIC DOMAIN-CONTAINING PROTEIN"/>
    <property type="match status" value="1"/>
</dbReference>
<evidence type="ECO:0000313" key="3">
    <source>
        <dbReference type="Proteomes" id="UP001215598"/>
    </source>
</evidence>
<accession>A0AAD7HWT1</accession>
<feature type="domain" description="Integrase core" evidence="1">
    <location>
        <begin position="154"/>
        <end position="330"/>
    </location>
</feature>
<protein>
    <recommendedName>
        <fullName evidence="1">Integrase core domain-containing protein</fullName>
    </recommendedName>
</protein>
<dbReference type="EMBL" id="JARKIB010000161">
    <property type="protein sequence ID" value="KAJ7730127.1"/>
    <property type="molecule type" value="Genomic_DNA"/>
</dbReference>
<evidence type="ECO:0000313" key="2">
    <source>
        <dbReference type="EMBL" id="KAJ7730127.1"/>
    </source>
</evidence>
<comment type="caution">
    <text evidence="2">The sequence shown here is derived from an EMBL/GenBank/DDBJ whole genome shotgun (WGS) entry which is preliminary data.</text>
</comment>
<evidence type="ECO:0000259" key="1">
    <source>
        <dbReference type="Pfam" id="PF24764"/>
    </source>
</evidence>
<organism evidence="2 3">
    <name type="scientific">Mycena metata</name>
    <dbReference type="NCBI Taxonomy" id="1033252"/>
    <lineage>
        <taxon>Eukaryota</taxon>
        <taxon>Fungi</taxon>
        <taxon>Dikarya</taxon>
        <taxon>Basidiomycota</taxon>
        <taxon>Agaricomycotina</taxon>
        <taxon>Agaricomycetes</taxon>
        <taxon>Agaricomycetidae</taxon>
        <taxon>Agaricales</taxon>
        <taxon>Marasmiineae</taxon>
        <taxon>Mycenaceae</taxon>
        <taxon>Mycena</taxon>
    </lineage>
</organism>
<keyword evidence="3" id="KW-1185">Reference proteome</keyword>
<dbReference type="PANTHER" id="PTHR46177">
    <property type="entry name" value="INTEGRASE CATALYTIC DOMAIN-CONTAINING PROTEIN"/>
    <property type="match status" value="1"/>
</dbReference>
<proteinExistence type="predicted"/>
<reference evidence="2" key="1">
    <citation type="submission" date="2023-03" db="EMBL/GenBank/DDBJ databases">
        <title>Massive genome expansion in bonnet fungi (Mycena s.s.) driven by repeated elements and novel gene families across ecological guilds.</title>
        <authorList>
            <consortium name="Lawrence Berkeley National Laboratory"/>
            <person name="Harder C.B."/>
            <person name="Miyauchi S."/>
            <person name="Viragh M."/>
            <person name="Kuo A."/>
            <person name="Thoen E."/>
            <person name="Andreopoulos B."/>
            <person name="Lu D."/>
            <person name="Skrede I."/>
            <person name="Drula E."/>
            <person name="Henrissat B."/>
            <person name="Morin E."/>
            <person name="Kohler A."/>
            <person name="Barry K."/>
            <person name="LaButti K."/>
            <person name="Morin E."/>
            <person name="Salamov A."/>
            <person name="Lipzen A."/>
            <person name="Mereny Z."/>
            <person name="Hegedus B."/>
            <person name="Baldrian P."/>
            <person name="Stursova M."/>
            <person name="Weitz H."/>
            <person name="Taylor A."/>
            <person name="Grigoriev I.V."/>
            <person name="Nagy L.G."/>
            <person name="Martin F."/>
            <person name="Kauserud H."/>
        </authorList>
    </citation>
    <scope>NUCLEOTIDE SEQUENCE</scope>
    <source>
        <strain evidence="2">CBHHK182m</strain>
    </source>
</reference>
<sequence>MSSHNRNPSGKNQHAHDADFEARLEVALHRYHREAKTDNTEIAKLLLADYKIKTSASTVKRRRKILGLSGGGATVKKMAKADAVQLVLNKMDKDPAKRAGVRTIRATVAFEDGVILTRDLVWEIMQDHDSDSFALREPTAKKIFRVAKFPIGINQRWAMDGHDKLYKIGFPVYAIVDDATGKILKAWVVPSNRFGEIVCYLFLCLVEELGGMPIQTTTDCGSETTLLFGVVKTLRQQFHPEIDSVEVPPHVYLRSVHNISVERQWLRLRLDFGDNCVLTFNKGTEELKYNSNDPDQYELCQWLWPRFIQAGLDDYAARRNIIKMRKQSDKPGPSAMSRNTAYSLPETWGGRQCLQPVDMDVIRQMKEDMGGDALIAFSTPQFSARAQLAYDALGIQKLEQGNIWDVFRAMLPLVFPDRVFT</sequence>
<dbReference type="InterPro" id="IPR058913">
    <property type="entry name" value="Integrase_dom_put"/>
</dbReference>